<dbReference type="InterPro" id="IPR051283">
    <property type="entry name" value="Sec_Metabolite_Acyltrans"/>
</dbReference>
<dbReference type="Proteomes" id="UP000094444">
    <property type="component" value="Unassembled WGS sequence"/>
</dbReference>
<proteinExistence type="predicted"/>
<evidence type="ECO:0000313" key="2">
    <source>
        <dbReference type="EMBL" id="POS72870.1"/>
    </source>
</evidence>
<sequence length="486" mass="54952">MSNNMPLKQEVIDIRPFGWQQDSEERYKLSTLDYLVACVYVSYAIFFKIEDDSDKPRVAELLKQGLERTLSQTRHLCGTIEREPGGGYCFVKRPDSTVQFVTKWMDQTEHRGTYPSFADLEKANFVSKALGDITDYSVSPMTYGEKPESSLGAHPKVAAFQANFIRGGLVFVMHHHHMANDVMGWAGELHQLAENCAAIWKKTGFPVWDPACLDLSLLTKPDYPADQQVDGPPSPKKHPDHRKSQWLLFHLPKSKAAELKKLALPTDNSYWISTYDAFQAFVWRVLSRHRAKIYNPDPSSTPLWGEAVDMRKRFHNPPVPARIQQNVVGVSLSPQAPVPQLTVAEIISDTTPLSKLAWFIRQVTDGTTQENLDKILDAVAPVRDKSVLYLRCDSFAPMYNVTTDWRDTNITGADFGFANPYAFRMPMNYVTPGLQVVYPPRSNDPGSDEGPELLIGFEKELTQGLLDDPEWSRYFEFRGVDAAEAD</sequence>
<accession>A0A2P5HRI0</accession>
<organism evidence="2 3">
    <name type="scientific">Diaporthe helianthi</name>
    <dbReference type="NCBI Taxonomy" id="158607"/>
    <lineage>
        <taxon>Eukaryota</taxon>
        <taxon>Fungi</taxon>
        <taxon>Dikarya</taxon>
        <taxon>Ascomycota</taxon>
        <taxon>Pezizomycotina</taxon>
        <taxon>Sordariomycetes</taxon>
        <taxon>Sordariomycetidae</taxon>
        <taxon>Diaporthales</taxon>
        <taxon>Diaporthaceae</taxon>
        <taxon>Diaporthe</taxon>
    </lineage>
</organism>
<dbReference type="AlphaFoldDB" id="A0A2P5HRI0"/>
<dbReference type="Gene3D" id="3.30.559.10">
    <property type="entry name" value="Chloramphenicol acetyltransferase-like domain"/>
    <property type="match status" value="2"/>
</dbReference>
<dbReference type="GO" id="GO:0016740">
    <property type="term" value="F:transferase activity"/>
    <property type="evidence" value="ECO:0007669"/>
    <property type="project" value="UniProtKB-KW"/>
</dbReference>
<dbReference type="InterPro" id="IPR023213">
    <property type="entry name" value="CAT-like_dom_sf"/>
</dbReference>
<dbReference type="PANTHER" id="PTHR31896">
    <property type="entry name" value="FAMILY REGULATORY PROTEIN, PUTATIVE (AFU_ORTHOLOGUE AFUA_3G14730)-RELATED"/>
    <property type="match status" value="1"/>
</dbReference>
<keyword evidence="1" id="KW-0808">Transferase</keyword>
<dbReference type="InParanoid" id="A0A2P5HRI0"/>
<protein>
    <recommendedName>
        <fullName evidence="4">Trichothecene 3-O-acetyltransferase</fullName>
    </recommendedName>
</protein>
<keyword evidence="3" id="KW-1185">Reference proteome</keyword>
<evidence type="ECO:0008006" key="4">
    <source>
        <dbReference type="Google" id="ProtNLM"/>
    </source>
</evidence>
<evidence type="ECO:0000256" key="1">
    <source>
        <dbReference type="ARBA" id="ARBA00022679"/>
    </source>
</evidence>
<dbReference type="OrthoDB" id="671439at2759"/>
<dbReference type="PANTHER" id="PTHR31896:SF13">
    <property type="entry name" value="TRICHOTHECENE 3-O-ACETYLTRANSFERASE"/>
    <property type="match status" value="1"/>
</dbReference>
<gene>
    <name evidence="2" type="ORF">DHEL01_v208734</name>
</gene>
<dbReference type="Pfam" id="PF02458">
    <property type="entry name" value="Transferase"/>
    <property type="match status" value="1"/>
</dbReference>
<dbReference type="EMBL" id="MAVT02000907">
    <property type="protein sequence ID" value="POS72870.1"/>
    <property type="molecule type" value="Genomic_DNA"/>
</dbReference>
<name>A0A2P5HRI0_DIAHE</name>
<evidence type="ECO:0000313" key="3">
    <source>
        <dbReference type="Proteomes" id="UP000094444"/>
    </source>
</evidence>
<comment type="caution">
    <text evidence="2">The sequence shown here is derived from an EMBL/GenBank/DDBJ whole genome shotgun (WGS) entry which is preliminary data.</text>
</comment>
<reference evidence="2" key="1">
    <citation type="submission" date="2017-09" db="EMBL/GenBank/DDBJ databases">
        <title>Polyketide synthases of a Diaporthe helianthi virulent isolate.</title>
        <authorList>
            <person name="Baroncelli R."/>
        </authorList>
    </citation>
    <scope>NUCLEOTIDE SEQUENCE [LARGE SCALE GENOMIC DNA]</scope>
    <source>
        <strain evidence="2">7/96</strain>
    </source>
</reference>